<accession>A0A420ZD15</accession>
<feature type="domain" description="GerMN" evidence="1">
    <location>
        <begin position="67"/>
        <end position="158"/>
    </location>
</feature>
<dbReference type="Pfam" id="PF10646">
    <property type="entry name" value="Germane"/>
    <property type="match status" value="1"/>
</dbReference>
<dbReference type="Proteomes" id="UP000281261">
    <property type="component" value="Unassembled WGS sequence"/>
</dbReference>
<dbReference type="AlphaFoldDB" id="A0A420ZD15"/>
<reference evidence="2 3" key="1">
    <citation type="submission" date="2018-06" db="EMBL/GenBank/DDBJ databases">
        <title>Extensive metabolic versatility and redundancy in microbially diverse, dynamic hydrothermal sediments.</title>
        <authorList>
            <person name="Dombrowski N."/>
            <person name="Teske A."/>
            <person name="Baker B.J."/>
        </authorList>
    </citation>
    <scope>NUCLEOTIDE SEQUENCE [LARGE SCALE GENOMIC DNA]</scope>
    <source>
        <strain evidence="2">B79_G16</strain>
    </source>
</reference>
<evidence type="ECO:0000313" key="3">
    <source>
        <dbReference type="Proteomes" id="UP000281261"/>
    </source>
</evidence>
<dbReference type="InterPro" id="IPR019606">
    <property type="entry name" value="GerMN"/>
</dbReference>
<sequence>MKYIIWIIVLGVMALVAYQYVNNSDSFNQPTNTQEVLVFFNENKPTEVVQVGVKRKVEASDDEAKLALRAVEKLLEGPTASEEKRGLLTAIPEGTVVHSVNVQNGVATVDFNEAFDFQVGGATLVTAIREQVEQTLRQFRSISFVKMTINGQREAVLEP</sequence>
<dbReference type="EMBL" id="QMNG01000005">
    <property type="protein sequence ID" value="RLC37402.1"/>
    <property type="molecule type" value="Genomic_DNA"/>
</dbReference>
<protein>
    <recommendedName>
        <fullName evidence="1">GerMN domain-containing protein</fullName>
    </recommendedName>
</protein>
<organism evidence="2 3">
    <name type="scientific">candidate division Kazan bacterium</name>
    <dbReference type="NCBI Taxonomy" id="2202143"/>
    <lineage>
        <taxon>Bacteria</taxon>
        <taxon>Bacteria division Kazan-3B-28</taxon>
    </lineage>
</organism>
<dbReference type="SMART" id="SM00909">
    <property type="entry name" value="Germane"/>
    <property type="match status" value="1"/>
</dbReference>
<name>A0A420ZD15_UNCK3</name>
<comment type="caution">
    <text evidence="2">The sequence shown here is derived from an EMBL/GenBank/DDBJ whole genome shotgun (WGS) entry which is preliminary data.</text>
</comment>
<proteinExistence type="predicted"/>
<gene>
    <name evidence="2" type="ORF">DRH29_02275</name>
</gene>
<evidence type="ECO:0000313" key="2">
    <source>
        <dbReference type="EMBL" id="RLC37402.1"/>
    </source>
</evidence>
<evidence type="ECO:0000259" key="1">
    <source>
        <dbReference type="SMART" id="SM00909"/>
    </source>
</evidence>